<evidence type="ECO:0000313" key="1">
    <source>
        <dbReference type="EMBL" id="KAF2201895.1"/>
    </source>
</evidence>
<dbReference type="EMBL" id="ML993957">
    <property type="protein sequence ID" value="KAF2201895.1"/>
    <property type="molecule type" value="Genomic_DNA"/>
</dbReference>
<reference evidence="1" key="1">
    <citation type="journal article" date="2020" name="Stud. Mycol.">
        <title>101 Dothideomycetes genomes: a test case for predicting lifestyles and emergence of pathogens.</title>
        <authorList>
            <person name="Haridas S."/>
            <person name="Albert R."/>
            <person name="Binder M."/>
            <person name="Bloem J."/>
            <person name="Labutti K."/>
            <person name="Salamov A."/>
            <person name="Andreopoulos B."/>
            <person name="Baker S."/>
            <person name="Barry K."/>
            <person name="Bills G."/>
            <person name="Bluhm B."/>
            <person name="Cannon C."/>
            <person name="Castanera R."/>
            <person name="Culley D."/>
            <person name="Daum C."/>
            <person name="Ezra D."/>
            <person name="Gonzalez J."/>
            <person name="Henrissat B."/>
            <person name="Kuo A."/>
            <person name="Liang C."/>
            <person name="Lipzen A."/>
            <person name="Lutzoni F."/>
            <person name="Magnuson J."/>
            <person name="Mondo S."/>
            <person name="Nolan M."/>
            <person name="Ohm R."/>
            <person name="Pangilinan J."/>
            <person name="Park H.-J."/>
            <person name="Ramirez L."/>
            <person name="Alfaro M."/>
            <person name="Sun H."/>
            <person name="Tritt A."/>
            <person name="Yoshinaga Y."/>
            <person name="Zwiers L.-H."/>
            <person name="Turgeon B."/>
            <person name="Goodwin S."/>
            <person name="Spatafora J."/>
            <person name="Crous P."/>
            <person name="Grigoriev I."/>
        </authorList>
    </citation>
    <scope>NUCLEOTIDE SEQUENCE</scope>
    <source>
        <strain evidence="1">ATCC 74209</strain>
    </source>
</reference>
<organism evidence="1 2">
    <name type="scientific">Delitschia confertaspora ATCC 74209</name>
    <dbReference type="NCBI Taxonomy" id="1513339"/>
    <lineage>
        <taxon>Eukaryota</taxon>
        <taxon>Fungi</taxon>
        <taxon>Dikarya</taxon>
        <taxon>Ascomycota</taxon>
        <taxon>Pezizomycotina</taxon>
        <taxon>Dothideomycetes</taxon>
        <taxon>Pleosporomycetidae</taxon>
        <taxon>Pleosporales</taxon>
        <taxon>Delitschiaceae</taxon>
        <taxon>Delitschia</taxon>
    </lineage>
</organism>
<protein>
    <submittedName>
        <fullName evidence="1">Uncharacterized protein</fullName>
    </submittedName>
</protein>
<accession>A0A9P4JMN5</accession>
<comment type="caution">
    <text evidence="1">The sequence shown here is derived from an EMBL/GenBank/DDBJ whole genome shotgun (WGS) entry which is preliminary data.</text>
</comment>
<keyword evidence="2" id="KW-1185">Reference proteome</keyword>
<proteinExistence type="predicted"/>
<evidence type="ECO:0000313" key="2">
    <source>
        <dbReference type="Proteomes" id="UP000799536"/>
    </source>
</evidence>
<dbReference type="Proteomes" id="UP000799536">
    <property type="component" value="Unassembled WGS sequence"/>
</dbReference>
<sequence length="168" mass="19247">MGQLYEIKAGRSISNRPCTGSQCTSWGTRCRSEELGRQRLRVEMKRCWPVGGEVQDTGSKRTLDAGQSRLTDAHRGQVDGRQVLCNSSERATPYHLKYSRYQYLLWLFRKGNADPHGEYTPRQIEYACITYSLAAGDRRHGFLLILGNTEEGSSRDLRWIEEICIAVW</sequence>
<dbReference type="AlphaFoldDB" id="A0A9P4JMN5"/>
<gene>
    <name evidence="1" type="ORF">GQ43DRAFT_18246</name>
</gene>
<name>A0A9P4JMN5_9PLEO</name>